<dbReference type="Proteomes" id="UP000192758">
    <property type="component" value="Unassembled WGS sequence"/>
</dbReference>
<keyword evidence="1" id="KW-1133">Transmembrane helix</keyword>
<reference evidence="2 3" key="1">
    <citation type="journal article" date="2017" name="Environ. Microbiol.">
        <title>Decay of the glycolytic pathway and adaptation to intranuclear parasitism within Enterocytozoonidae microsporidia.</title>
        <authorList>
            <person name="Wiredu Boakye D."/>
            <person name="Jaroenlak P."/>
            <person name="Prachumwat A."/>
            <person name="Williams T.A."/>
            <person name="Bateman K.S."/>
            <person name="Itsathitphaisarn O."/>
            <person name="Sritunyalucksana K."/>
            <person name="Paszkiewicz K.H."/>
            <person name="Moore K.A."/>
            <person name="Stentiford G.D."/>
            <person name="Williams B.A."/>
        </authorList>
    </citation>
    <scope>NUCLEOTIDE SEQUENCE [LARGE SCALE GENOMIC DNA]</scope>
    <source>
        <strain evidence="2 3">TH1</strain>
    </source>
</reference>
<dbReference type="VEuPathDB" id="MicrosporidiaDB:EHP00_1004"/>
<comment type="caution">
    <text evidence="2">The sequence shown here is derived from an EMBL/GenBank/DDBJ whole genome shotgun (WGS) entry which is preliminary data.</text>
</comment>
<keyword evidence="1" id="KW-0812">Transmembrane</keyword>
<protein>
    <submittedName>
        <fullName evidence="2">Uncharacterized protein</fullName>
    </submittedName>
</protein>
<organism evidence="2 3">
    <name type="scientific">Ecytonucleospora hepatopenaei</name>
    <dbReference type="NCBI Taxonomy" id="646526"/>
    <lineage>
        <taxon>Eukaryota</taxon>
        <taxon>Fungi</taxon>
        <taxon>Fungi incertae sedis</taxon>
        <taxon>Microsporidia</taxon>
        <taxon>Enterocytozoonidae</taxon>
        <taxon>Ecytonucleospora</taxon>
    </lineage>
</organism>
<dbReference type="EMBL" id="MNPJ01000017">
    <property type="protein sequence ID" value="OQS54725.1"/>
    <property type="molecule type" value="Genomic_DNA"/>
</dbReference>
<name>A0A1W0E656_9MICR</name>
<sequence>MFLYFLNALAKIQLKQSMVFENEGSKYFCELTLEPATSIDSYHIYKNHTGGDMNKAKPVFSSSAKHLQIAGDASKYKLEIPVGPSKVKKDSSVYSFKFKVGNKDEFSEPFAWDSSSNNFNYAELVSGPWYKSIFFIITMCCLGAVVVAGSSFLLYKKMHSKANKLEDEDL</sequence>
<evidence type="ECO:0000313" key="2">
    <source>
        <dbReference type="EMBL" id="OQS54725.1"/>
    </source>
</evidence>
<evidence type="ECO:0000313" key="3">
    <source>
        <dbReference type="Proteomes" id="UP000192758"/>
    </source>
</evidence>
<accession>A0A1W0E656</accession>
<feature type="transmembrane region" description="Helical" evidence="1">
    <location>
        <begin position="133"/>
        <end position="155"/>
    </location>
</feature>
<keyword evidence="3" id="KW-1185">Reference proteome</keyword>
<gene>
    <name evidence="2" type="ORF">EHP00_1004</name>
</gene>
<dbReference type="AlphaFoldDB" id="A0A1W0E656"/>
<proteinExistence type="predicted"/>
<keyword evidence="1" id="KW-0472">Membrane</keyword>
<evidence type="ECO:0000256" key="1">
    <source>
        <dbReference type="SAM" id="Phobius"/>
    </source>
</evidence>